<protein>
    <submittedName>
        <fullName evidence="1">Uncharacterized protein</fullName>
    </submittedName>
</protein>
<evidence type="ECO:0000313" key="1">
    <source>
        <dbReference type="EMBL" id="QBK87799.1"/>
    </source>
</evidence>
<name>A0A481YXF3_9VIRU</name>
<reference evidence="1" key="1">
    <citation type="journal article" date="2019" name="MBio">
        <title>Virus Genomes from Deep Sea Sediments Expand the Ocean Megavirome and Support Independent Origins of Viral Gigantism.</title>
        <authorList>
            <person name="Backstrom D."/>
            <person name="Yutin N."/>
            <person name="Jorgensen S.L."/>
            <person name="Dharamshi J."/>
            <person name="Homa F."/>
            <person name="Zaremba-Niedwiedzka K."/>
            <person name="Spang A."/>
            <person name="Wolf Y.I."/>
            <person name="Koonin E.V."/>
            <person name="Ettema T.J."/>
        </authorList>
    </citation>
    <scope>NUCLEOTIDE SEQUENCE</scope>
</reference>
<accession>A0A481YXF3</accession>
<proteinExistence type="predicted"/>
<dbReference type="EMBL" id="MK500369">
    <property type="protein sequence ID" value="QBK87799.1"/>
    <property type="molecule type" value="Genomic_DNA"/>
</dbReference>
<gene>
    <name evidence="1" type="ORF">LCMAC202_01350</name>
</gene>
<sequence length="118" mass="13764">MMMQKLQPCKDKNHLIDLDTIPNCVKEQAFLYEGHNINGNYVYGIKFVSQTFQDMFGANTYQNDMHYYYEDTKDQNFNVFCCLSWHTAGLWAFGLCADLQKEIEMNKNNTSKGTSHPK</sequence>
<organism evidence="1">
    <name type="scientific">Marseillevirus LCMAC202</name>
    <dbReference type="NCBI Taxonomy" id="2506606"/>
    <lineage>
        <taxon>Viruses</taxon>
        <taxon>Varidnaviria</taxon>
        <taxon>Bamfordvirae</taxon>
        <taxon>Nucleocytoviricota</taxon>
        <taxon>Megaviricetes</taxon>
        <taxon>Pimascovirales</taxon>
        <taxon>Pimascovirales incertae sedis</taxon>
        <taxon>Marseilleviridae</taxon>
    </lineage>
</organism>